<dbReference type="CDD" id="cd00093">
    <property type="entry name" value="HTH_XRE"/>
    <property type="match status" value="1"/>
</dbReference>
<dbReference type="Proteomes" id="UP000609531">
    <property type="component" value="Unassembled WGS sequence"/>
</dbReference>
<proteinExistence type="inferred from homology"/>
<dbReference type="EMBL" id="JAEKJA010000001">
    <property type="protein sequence ID" value="MBJ3774097.1"/>
    <property type="molecule type" value="Genomic_DNA"/>
</dbReference>
<gene>
    <name evidence="6" type="ORF">JCR33_00245</name>
</gene>
<evidence type="ECO:0000256" key="3">
    <source>
        <dbReference type="ARBA" id="ARBA00023125"/>
    </source>
</evidence>
<dbReference type="PANTHER" id="PTHR46797">
    <property type="entry name" value="HTH-TYPE TRANSCRIPTIONAL REGULATOR"/>
    <property type="match status" value="1"/>
</dbReference>
<comment type="caution">
    <text evidence="6">The sequence shown here is derived from an EMBL/GenBank/DDBJ whole genome shotgun (WGS) entry which is preliminary data.</text>
</comment>
<sequence length="466" mass="51142">MATAQRVPIGDRIRNQRRTAGVTQRDLASAVGVSPAYLSLIESDKRQIGGRLLRRIAERLGVPAEAFTAVSDDRLAADLDEVSRSFDEGPPGNAAELVAFSPAWARTVLELHARSLTAEARAFRLADRFARDPQWTSFAHDILSRITSIRSAAEILSDFDTMDDTVRRRFTGTLVSESARLTDVARDMIEALQSGTAVDAAGADVREVDAFLQDHNNFFEVIEQEAGRIEEKVPDGLTPSQRFAVAREIVARHLPEVIADEIGGNTFRTEGAERRARGALWRYAAGAFLMPYGAFLEAAWATRYDVDALGLTFQATFEQVAHRLATLRRPGAEGVPFAFLRVDPAGTVSKRLSTPELRLPLFGACPLWVIYETFALPGRTLAQLVDLDGERFLLIARALEKTMRRQAQPPVRFAVMLGMEASRLDEVVYGDAFASGRDSVVTRAGYECLSCKRSDCAQRAHGSAGA</sequence>
<comment type="similarity">
    <text evidence="1">Belongs to the short-chain fatty acyl-CoA assimilation regulator (ScfR) family.</text>
</comment>
<dbReference type="AlphaFoldDB" id="A0A934IKR2"/>
<dbReference type="SMART" id="SM00530">
    <property type="entry name" value="HTH_XRE"/>
    <property type="match status" value="1"/>
</dbReference>
<evidence type="ECO:0000259" key="5">
    <source>
        <dbReference type="PROSITE" id="PS50943"/>
    </source>
</evidence>
<dbReference type="InterPro" id="IPR018653">
    <property type="entry name" value="ScfR_C"/>
</dbReference>
<evidence type="ECO:0000256" key="1">
    <source>
        <dbReference type="ARBA" id="ARBA00007227"/>
    </source>
</evidence>
<reference evidence="6" key="1">
    <citation type="submission" date="2020-12" db="EMBL/GenBank/DDBJ databases">
        <title>Bacterial taxonomy.</title>
        <authorList>
            <person name="Pan X."/>
        </authorList>
    </citation>
    <scope>NUCLEOTIDE SEQUENCE</scope>
    <source>
        <strain evidence="6">B2012</strain>
    </source>
</reference>
<keyword evidence="3" id="KW-0238">DNA-binding</keyword>
<dbReference type="GO" id="GO:0003677">
    <property type="term" value="F:DNA binding"/>
    <property type="evidence" value="ECO:0007669"/>
    <property type="project" value="UniProtKB-KW"/>
</dbReference>
<dbReference type="GO" id="GO:0005829">
    <property type="term" value="C:cytosol"/>
    <property type="evidence" value="ECO:0007669"/>
    <property type="project" value="TreeGrafter"/>
</dbReference>
<dbReference type="Pfam" id="PF09856">
    <property type="entry name" value="ScfRs"/>
    <property type="match status" value="1"/>
</dbReference>
<evidence type="ECO:0000256" key="4">
    <source>
        <dbReference type="ARBA" id="ARBA00023163"/>
    </source>
</evidence>
<keyword evidence="7" id="KW-1185">Reference proteome</keyword>
<dbReference type="InterPro" id="IPR010359">
    <property type="entry name" value="IrrE_HExxH"/>
</dbReference>
<keyword evidence="4" id="KW-0804">Transcription</keyword>
<dbReference type="GO" id="GO:0003700">
    <property type="term" value="F:DNA-binding transcription factor activity"/>
    <property type="evidence" value="ECO:0007669"/>
    <property type="project" value="TreeGrafter"/>
</dbReference>
<dbReference type="InterPro" id="IPR050807">
    <property type="entry name" value="TransReg_Diox_bact_type"/>
</dbReference>
<dbReference type="SUPFAM" id="SSF47413">
    <property type="entry name" value="lambda repressor-like DNA-binding domains"/>
    <property type="match status" value="1"/>
</dbReference>
<name>A0A934IKR2_9HYPH</name>
<feature type="domain" description="HTH cro/C1-type" evidence="5">
    <location>
        <begin position="13"/>
        <end position="67"/>
    </location>
</feature>
<dbReference type="Pfam" id="PF01381">
    <property type="entry name" value="HTH_3"/>
    <property type="match status" value="1"/>
</dbReference>
<protein>
    <submittedName>
        <fullName evidence="6">DUF2083 domain-containing protein</fullName>
    </submittedName>
</protein>
<evidence type="ECO:0000256" key="2">
    <source>
        <dbReference type="ARBA" id="ARBA00023015"/>
    </source>
</evidence>
<evidence type="ECO:0000313" key="7">
    <source>
        <dbReference type="Proteomes" id="UP000609531"/>
    </source>
</evidence>
<dbReference type="RefSeq" id="WP_198880000.1">
    <property type="nucleotide sequence ID" value="NZ_JAEKJA010000001.1"/>
</dbReference>
<dbReference type="InterPro" id="IPR001387">
    <property type="entry name" value="Cro/C1-type_HTH"/>
</dbReference>
<dbReference type="InterPro" id="IPR010982">
    <property type="entry name" value="Lambda_DNA-bd_dom_sf"/>
</dbReference>
<evidence type="ECO:0000313" key="6">
    <source>
        <dbReference type="EMBL" id="MBJ3774097.1"/>
    </source>
</evidence>
<accession>A0A934IKR2</accession>
<dbReference type="Pfam" id="PF06114">
    <property type="entry name" value="Peptidase_M78"/>
    <property type="match status" value="1"/>
</dbReference>
<organism evidence="6 7">
    <name type="scientific">Acuticoccus mangrovi</name>
    <dbReference type="NCBI Taxonomy" id="2796142"/>
    <lineage>
        <taxon>Bacteria</taxon>
        <taxon>Pseudomonadati</taxon>
        <taxon>Pseudomonadota</taxon>
        <taxon>Alphaproteobacteria</taxon>
        <taxon>Hyphomicrobiales</taxon>
        <taxon>Amorphaceae</taxon>
        <taxon>Acuticoccus</taxon>
    </lineage>
</organism>
<keyword evidence="2" id="KW-0805">Transcription regulation</keyword>
<dbReference type="PANTHER" id="PTHR46797:SF23">
    <property type="entry name" value="HTH-TYPE TRANSCRIPTIONAL REGULATOR SUTR"/>
    <property type="match status" value="1"/>
</dbReference>
<dbReference type="PROSITE" id="PS50943">
    <property type="entry name" value="HTH_CROC1"/>
    <property type="match status" value="1"/>
</dbReference>
<dbReference type="Gene3D" id="1.10.260.40">
    <property type="entry name" value="lambda repressor-like DNA-binding domains"/>
    <property type="match status" value="1"/>
</dbReference>